<dbReference type="InterPro" id="IPR036249">
    <property type="entry name" value="Thioredoxin-like_sf"/>
</dbReference>
<dbReference type="PRINTS" id="PR00421">
    <property type="entry name" value="THIOREDOXIN"/>
</dbReference>
<dbReference type="InterPro" id="IPR011990">
    <property type="entry name" value="TPR-like_helical_dom_sf"/>
</dbReference>
<proteinExistence type="predicted"/>
<organism evidence="7 8">
    <name type="scientific">Winogradskyella marincola</name>
    <dbReference type="NCBI Taxonomy" id="3037795"/>
    <lineage>
        <taxon>Bacteria</taxon>
        <taxon>Pseudomonadati</taxon>
        <taxon>Bacteroidota</taxon>
        <taxon>Flavobacteriia</taxon>
        <taxon>Flavobacteriales</taxon>
        <taxon>Flavobacteriaceae</taxon>
        <taxon>Winogradskyella</taxon>
    </lineage>
</organism>
<keyword evidence="3" id="KW-1015">Disulfide bond</keyword>
<dbReference type="PANTHER" id="PTHR45663:SF11">
    <property type="entry name" value="GEO12009P1"/>
    <property type="match status" value="1"/>
</dbReference>
<dbReference type="Proteomes" id="UP001529085">
    <property type="component" value="Unassembled WGS sequence"/>
</dbReference>
<dbReference type="Gene3D" id="1.25.40.10">
    <property type="entry name" value="Tetratricopeptide repeat domain"/>
    <property type="match status" value="1"/>
</dbReference>
<dbReference type="RefSeq" id="WP_278004963.1">
    <property type="nucleotide sequence ID" value="NZ_JARSBN010000003.1"/>
</dbReference>
<evidence type="ECO:0000256" key="1">
    <source>
        <dbReference type="ARBA" id="ARBA00022448"/>
    </source>
</evidence>
<protein>
    <submittedName>
        <fullName evidence="7">Thioredoxin domain-containing protein</fullName>
    </submittedName>
</protein>
<feature type="domain" description="Thioredoxin" evidence="6">
    <location>
        <begin position="12"/>
        <end position="124"/>
    </location>
</feature>
<keyword evidence="5" id="KW-0732">Signal</keyword>
<evidence type="ECO:0000256" key="5">
    <source>
        <dbReference type="SAM" id="SignalP"/>
    </source>
</evidence>
<evidence type="ECO:0000256" key="4">
    <source>
        <dbReference type="ARBA" id="ARBA00023284"/>
    </source>
</evidence>
<dbReference type="CDD" id="cd02947">
    <property type="entry name" value="TRX_family"/>
    <property type="match status" value="1"/>
</dbReference>
<keyword evidence="1" id="KW-0813">Transport</keyword>
<dbReference type="SUPFAM" id="SSF52833">
    <property type="entry name" value="Thioredoxin-like"/>
    <property type="match status" value="1"/>
</dbReference>
<dbReference type="InterPro" id="IPR013766">
    <property type="entry name" value="Thioredoxin_domain"/>
</dbReference>
<dbReference type="InterPro" id="IPR017937">
    <property type="entry name" value="Thioredoxin_CS"/>
</dbReference>
<dbReference type="PROSITE" id="PS51352">
    <property type="entry name" value="THIOREDOXIN_2"/>
    <property type="match status" value="1"/>
</dbReference>
<feature type="chain" id="PRO_5047020167" evidence="5">
    <location>
        <begin position="20"/>
        <end position="256"/>
    </location>
</feature>
<dbReference type="Gene3D" id="3.40.30.10">
    <property type="entry name" value="Glutaredoxin"/>
    <property type="match status" value="1"/>
</dbReference>
<reference evidence="7 8" key="1">
    <citation type="submission" date="2023-03" db="EMBL/GenBank/DDBJ databases">
        <title>Strain YYF002 represents a novel species in the genus Winogradskyella isolated from seawater.</title>
        <authorList>
            <person name="Fu Z.-Y."/>
        </authorList>
    </citation>
    <scope>NUCLEOTIDE SEQUENCE [LARGE SCALE GENOMIC DNA]</scope>
    <source>
        <strain evidence="7 8">YYF002</strain>
    </source>
</reference>
<comment type="caution">
    <text evidence="7">The sequence shown here is derived from an EMBL/GenBank/DDBJ whole genome shotgun (WGS) entry which is preliminary data.</text>
</comment>
<name>A0ABT6G0D7_9FLAO</name>
<evidence type="ECO:0000259" key="6">
    <source>
        <dbReference type="PROSITE" id="PS51352"/>
    </source>
</evidence>
<dbReference type="PROSITE" id="PS00194">
    <property type="entry name" value="THIOREDOXIN_1"/>
    <property type="match status" value="1"/>
</dbReference>
<keyword evidence="8" id="KW-1185">Reference proteome</keyword>
<sequence>MKKNLFVLFLFIGVINVFAQTELDDSNAESKLLVNNDRLIVLDFYATWCGPCKMMDPIIKELEEKYGDRVDFYKIDIDKNKVDDALGITAVPTYFFIKNSSNLEHLEGAMSKEKMENLIKKHMDGEVEEVVVTSTDDYVEPSRYNVWEKHDDSDEFGQDVLDSIWYSWEKLNTLSWHAYLEHNNVKDLLKAIKAIERSIELDANSFNTDTHAALLYKTGNYTKALKVAKKAIDYAKEEGENYEHTTELIEKIIDEM</sequence>
<accession>A0ABT6G0D7</accession>
<evidence type="ECO:0000313" key="8">
    <source>
        <dbReference type="Proteomes" id="UP001529085"/>
    </source>
</evidence>
<evidence type="ECO:0000313" key="7">
    <source>
        <dbReference type="EMBL" id="MDG4715507.1"/>
    </source>
</evidence>
<evidence type="ECO:0000256" key="2">
    <source>
        <dbReference type="ARBA" id="ARBA00022982"/>
    </source>
</evidence>
<dbReference type="Pfam" id="PF00085">
    <property type="entry name" value="Thioredoxin"/>
    <property type="match status" value="1"/>
</dbReference>
<dbReference type="PANTHER" id="PTHR45663">
    <property type="entry name" value="GEO12009P1"/>
    <property type="match status" value="1"/>
</dbReference>
<evidence type="ECO:0000256" key="3">
    <source>
        <dbReference type="ARBA" id="ARBA00023157"/>
    </source>
</evidence>
<dbReference type="EMBL" id="JARSBN010000003">
    <property type="protein sequence ID" value="MDG4715507.1"/>
    <property type="molecule type" value="Genomic_DNA"/>
</dbReference>
<dbReference type="SUPFAM" id="SSF48452">
    <property type="entry name" value="TPR-like"/>
    <property type="match status" value="1"/>
</dbReference>
<keyword evidence="4" id="KW-0676">Redox-active center</keyword>
<keyword evidence="2" id="KW-0249">Electron transport</keyword>
<feature type="signal peptide" evidence="5">
    <location>
        <begin position="1"/>
        <end position="19"/>
    </location>
</feature>
<gene>
    <name evidence="7" type="ORF">P7122_06480</name>
</gene>